<reference evidence="4" key="3">
    <citation type="journal article" date="2019" name="Int. J. Syst. Evol. Microbiol.">
        <title>The Global Catalogue of Microorganisms (GCM) 10K type strain sequencing project: providing services to taxonomists for standard genome sequencing and annotation.</title>
        <authorList>
            <consortium name="The Broad Institute Genomics Platform"/>
            <consortium name="The Broad Institute Genome Sequencing Center for Infectious Disease"/>
            <person name="Wu L."/>
            <person name="Ma J."/>
        </authorList>
    </citation>
    <scope>NUCLEOTIDE SEQUENCE [LARGE SCALE GENOMIC DNA]</scope>
    <source>
        <strain evidence="4">CGMCC 1.10832</strain>
    </source>
</reference>
<comment type="caution">
    <text evidence="2">The sequence shown here is derived from an EMBL/GenBank/DDBJ whole genome shotgun (WGS) entry which is preliminary data.</text>
</comment>
<dbReference type="InterPro" id="IPR007454">
    <property type="entry name" value="UPF0250_YbeD-like"/>
</dbReference>
<dbReference type="Pfam" id="PF04359">
    <property type="entry name" value="DUF493"/>
    <property type="match status" value="1"/>
</dbReference>
<keyword evidence="4" id="KW-1185">Reference proteome</keyword>
<dbReference type="EMBL" id="PYVU01000123">
    <property type="protein sequence ID" value="PTB94717.1"/>
    <property type="molecule type" value="Genomic_DNA"/>
</dbReference>
<accession>A0A2T4DLR0</accession>
<name>A0A2T4DLR0_9BACT</name>
<evidence type="ECO:0000313" key="1">
    <source>
        <dbReference type="EMBL" id="GGC39393.1"/>
    </source>
</evidence>
<dbReference type="Proteomes" id="UP000240608">
    <property type="component" value="Unassembled WGS sequence"/>
</dbReference>
<dbReference type="InterPro" id="IPR027471">
    <property type="entry name" value="YbeD-like_sf"/>
</dbReference>
<dbReference type="EMBL" id="BMEC01000008">
    <property type="protein sequence ID" value="GGC39393.1"/>
    <property type="molecule type" value="Genomic_DNA"/>
</dbReference>
<organism evidence="2 3">
    <name type="scientific">Marivirga lumbricoides</name>
    <dbReference type="NCBI Taxonomy" id="1046115"/>
    <lineage>
        <taxon>Bacteria</taxon>
        <taxon>Pseudomonadati</taxon>
        <taxon>Bacteroidota</taxon>
        <taxon>Cytophagia</taxon>
        <taxon>Cytophagales</taxon>
        <taxon>Marivirgaceae</taxon>
        <taxon>Marivirga</taxon>
    </lineage>
</organism>
<dbReference type="AlphaFoldDB" id="A0A2T4DLR0"/>
<protein>
    <submittedName>
        <fullName evidence="2">DUF493 domain-containing protein</fullName>
    </submittedName>
</protein>
<gene>
    <name evidence="2" type="ORF">C9994_11890</name>
    <name evidence="1" type="ORF">GCM10011506_26120</name>
</gene>
<dbReference type="RefSeq" id="WP_188464124.1">
    <property type="nucleotide sequence ID" value="NZ_BAABHU010000008.1"/>
</dbReference>
<evidence type="ECO:0000313" key="4">
    <source>
        <dbReference type="Proteomes" id="UP000636010"/>
    </source>
</evidence>
<sequence length="86" mass="10040">MEEQIQSFRVKLEAVTVWPSLYMFKFIVPAEEQDKVKEIFSSHEVKERPSRNGKYVSLTINMLANSAEQIIDKYLETYKIKGIIAL</sequence>
<proteinExistence type="predicted"/>
<dbReference type="Proteomes" id="UP000636010">
    <property type="component" value="Unassembled WGS sequence"/>
</dbReference>
<dbReference type="SUPFAM" id="SSF117991">
    <property type="entry name" value="YbeD/HP0495-like"/>
    <property type="match status" value="1"/>
</dbReference>
<reference evidence="1" key="4">
    <citation type="submission" date="2024-05" db="EMBL/GenBank/DDBJ databases">
        <authorList>
            <person name="Sun Q."/>
            <person name="Zhou Y."/>
        </authorList>
    </citation>
    <scope>NUCLEOTIDE SEQUENCE</scope>
    <source>
        <strain evidence="1">CGMCC 1.10832</strain>
    </source>
</reference>
<evidence type="ECO:0000313" key="2">
    <source>
        <dbReference type="EMBL" id="PTB94717.1"/>
    </source>
</evidence>
<reference evidence="1" key="1">
    <citation type="journal article" date="2014" name="Int. J. Syst. Evol. Microbiol.">
        <title>Complete genome of a new Firmicutes species belonging to the dominant human colonic microbiota ('Ruminococcus bicirculans') reveals two chromosomes and a selective capacity to utilize plant glucans.</title>
        <authorList>
            <consortium name="NISC Comparative Sequencing Program"/>
            <person name="Wegmann U."/>
            <person name="Louis P."/>
            <person name="Goesmann A."/>
            <person name="Henrissat B."/>
            <person name="Duncan S.H."/>
            <person name="Flint H.J."/>
        </authorList>
    </citation>
    <scope>NUCLEOTIDE SEQUENCE</scope>
    <source>
        <strain evidence="1">CGMCC 1.10832</strain>
    </source>
</reference>
<evidence type="ECO:0000313" key="3">
    <source>
        <dbReference type="Proteomes" id="UP000240608"/>
    </source>
</evidence>
<reference evidence="2 3" key="2">
    <citation type="submission" date="2018-03" db="EMBL/GenBank/DDBJ databases">
        <title>Cross-interface Injection: A General Nanoliter Liquid Handling Method Applied to Single Cells Genome Amplification Automated Nanoliter Liquid Handling Applied to Single Cell Multiple Displacement Amplification.</title>
        <authorList>
            <person name="Yun J."/>
            <person name="Xu P."/>
            <person name="Xu J."/>
            <person name="Dai X."/>
            <person name="Wang Y."/>
            <person name="Zheng X."/>
            <person name="Cao C."/>
            <person name="Yi Q."/>
            <person name="Zhu Y."/>
            <person name="Wang L."/>
            <person name="Dong Z."/>
            <person name="Huang Y."/>
            <person name="Huang L."/>
            <person name="Du W."/>
        </authorList>
    </citation>
    <scope>NUCLEOTIDE SEQUENCE [LARGE SCALE GENOMIC DNA]</scope>
    <source>
        <strain evidence="2 3">Z-D1-2</strain>
    </source>
</reference>
<dbReference type="Gene3D" id="3.30.70.260">
    <property type="match status" value="1"/>
</dbReference>